<proteinExistence type="predicted"/>
<gene>
    <name evidence="3" type="ORF">OUZ56_014412</name>
</gene>
<feature type="transmembrane region" description="Helical" evidence="1">
    <location>
        <begin position="12"/>
        <end position="32"/>
    </location>
</feature>
<name>A0ABR0AJP0_9CRUS</name>
<dbReference type="InterPro" id="IPR029063">
    <property type="entry name" value="SAM-dependent_MTases_sf"/>
</dbReference>
<feature type="domain" description="Methyltransferase" evidence="2">
    <location>
        <begin position="91"/>
        <end position="244"/>
    </location>
</feature>
<comment type="caution">
    <text evidence="3">The sequence shown here is derived from an EMBL/GenBank/DDBJ whole genome shotgun (WGS) entry which is preliminary data.</text>
</comment>
<dbReference type="SUPFAM" id="SSF53335">
    <property type="entry name" value="S-adenosyl-L-methionine-dependent methyltransferases"/>
    <property type="match status" value="1"/>
</dbReference>
<dbReference type="PANTHER" id="PTHR32026">
    <property type="entry name" value="METHYLTRANSFERASE-LIKE PROTEIN 24"/>
    <property type="match status" value="1"/>
</dbReference>
<reference evidence="3 4" key="1">
    <citation type="journal article" date="2023" name="Nucleic Acids Res.">
        <title>The hologenome of Daphnia magna reveals possible DNA methylation and microbiome-mediated evolution of the host genome.</title>
        <authorList>
            <person name="Chaturvedi A."/>
            <person name="Li X."/>
            <person name="Dhandapani V."/>
            <person name="Marshall H."/>
            <person name="Kissane S."/>
            <person name="Cuenca-Cambronero M."/>
            <person name="Asole G."/>
            <person name="Calvet F."/>
            <person name="Ruiz-Romero M."/>
            <person name="Marangio P."/>
            <person name="Guigo R."/>
            <person name="Rago D."/>
            <person name="Mirbahai L."/>
            <person name="Eastwood N."/>
            <person name="Colbourne J.K."/>
            <person name="Zhou J."/>
            <person name="Mallon E."/>
            <person name="Orsini L."/>
        </authorList>
    </citation>
    <scope>NUCLEOTIDE SEQUENCE [LARGE SCALE GENOMIC DNA]</scope>
    <source>
        <strain evidence="3">LRV0_1</strain>
    </source>
</reference>
<keyword evidence="1" id="KW-0472">Membrane</keyword>
<evidence type="ECO:0000259" key="2">
    <source>
        <dbReference type="Pfam" id="PF13383"/>
    </source>
</evidence>
<keyword evidence="4" id="KW-1185">Reference proteome</keyword>
<accession>A0ABR0AJP0</accession>
<protein>
    <recommendedName>
        <fullName evidence="2">Methyltransferase domain-containing protein</fullName>
    </recommendedName>
</protein>
<evidence type="ECO:0000256" key="1">
    <source>
        <dbReference type="SAM" id="Phobius"/>
    </source>
</evidence>
<keyword evidence="1" id="KW-1133">Transmembrane helix</keyword>
<evidence type="ECO:0000313" key="3">
    <source>
        <dbReference type="EMBL" id="KAK4025339.1"/>
    </source>
</evidence>
<keyword evidence="1" id="KW-0812">Transmembrane</keyword>
<dbReference type="Pfam" id="PF13383">
    <property type="entry name" value="Methyltransf_22"/>
    <property type="match status" value="1"/>
</dbReference>
<organism evidence="3 4">
    <name type="scientific">Daphnia magna</name>
    <dbReference type="NCBI Taxonomy" id="35525"/>
    <lineage>
        <taxon>Eukaryota</taxon>
        <taxon>Metazoa</taxon>
        <taxon>Ecdysozoa</taxon>
        <taxon>Arthropoda</taxon>
        <taxon>Crustacea</taxon>
        <taxon>Branchiopoda</taxon>
        <taxon>Diplostraca</taxon>
        <taxon>Cladocera</taxon>
        <taxon>Anomopoda</taxon>
        <taxon>Daphniidae</taxon>
        <taxon>Daphnia</taxon>
    </lineage>
</organism>
<dbReference type="InterPro" id="IPR026913">
    <property type="entry name" value="METTL24"/>
</dbReference>
<dbReference type="EMBL" id="JAOYFB010000038">
    <property type="protein sequence ID" value="KAK4025339.1"/>
    <property type="molecule type" value="Genomic_DNA"/>
</dbReference>
<sequence>MQMAIVRRKTKTLMLWTIFGIPFAYVLIHAVLPADNHFASQVINVDWRRVDMDTLNGHQLTDYFSWSDSGACRLVQDFGGVMISVDNIPAVDGQKAVCLDRPHLAPSPDKCIVYSFGINNEWSFDEAMEHYGCNVFAFDPSMNVSDHDRSEWIHFYRLGLGSKDVDTWNGQSGVKTRTLDSIHQMLKPVHGSDMIDYLKLDIETAEWAVLPQIINSGMMDKVKQLSVEIHLPNGNTNKEQDNEPYFSLDEYRRLARILQSLENDGLVRFDSKRNPWSVGVGKAAGLLGSDAPYAYEIAWFNKKLVQSQL</sequence>
<evidence type="ECO:0000313" key="4">
    <source>
        <dbReference type="Proteomes" id="UP001234178"/>
    </source>
</evidence>
<dbReference type="InterPro" id="IPR025714">
    <property type="entry name" value="Methyltranfer_dom"/>
</dbReference>
<dbReference type="Proteomes" id="UP001234178">
    <property type="component" value="Unassembled WGS sequence"/>
</dbReference>
<dbReference type="PANTHER" id="PTHR32026:SF10">
    <property type="entry name" value="METHYLTRANSFERASE-LIKE PROTEIN 24-RELATED"/>
    <property type="match status" value="1"/>
</dbReference>
<dbReference type="Gene3D" id="3.40.50.150">
    <property type="entry name" value="Vaccinia Virus protein VP39"/>
    <property type="match status" value="1"/>
</dbReference>